<organism evidence="3">
    <name type="scientific">Selaginella moellendorffii</name>
    <name type="common">Spikemoss</name>
    <dbReference type="NCBI Taxonomy" id="88036"/>
    <lineage>
        <taxon>Eukaryota</taxon>
        <taxon>Viridiplantae</taxon>
        <taxon>Streptophyta</taxon>
        <taxon>Embryophyta</taxon>
        <taxon>Tracheophyta</taxon>
        <taxon>Lycopodiopsida</taxon>
        <taxon>Selaginellales</taxon>
        <taxon>Selaginellaceae</taxon>
        <taxon>Selaginella</taxon>
    </lineage>
</organism>
<feature type="transmembrane region" description="Helical" evidence="1">
    <location>
        <begin position="205"/>
        <end position="225"/>
    </location>
</feature>
<dbReference type="Proteomes" id="UP000001514">
    <property type="component" value="Unassembled WGS sequence"/>
</dbReference>
<dbReference type="InParanoid" id="D8SZQ9"/>
<dbReference type="HOGENOM" id="CLU_1221470_0_0_1"/>
<accession>D8SZQ9</accession>
<proteinExistence type="predicted"/>
<dbReference type="Gramene" id="EFJ10127">
    <property type="protein sequence ID" value="EFJ10127"/>
    <property type="gene ID" value="SELMODRAFT_427472"/>
</dbReference>
<dbReference type="EMBL" id="GL377656">
    <property type="protein sequence ID" value="EFJ10127.1"/>
    <property type="molecule type" value="Genomic_DNA"/>
</dbReference>
<gene>
    <name evidence="2" type="ORF">SELMODRAFT_427472</name>
</gene>
<dbReference type="AlphaFoldDB" id="D8SZQ9"/>
<keyword evidence="1" id="KW-0812">Transmembrane</keyword>
<evidence type="ECO:0000256" key="1">
    <source>
        <dbReference type="SAM" id="Phobius"/>
    </source>
</evidence>
<evidence type="ECO:0000313" key="3">
    <source>
        <dbReference type="Proteomes" id="UP000001514"/>
    </source>
</evidence>
<name>D8SZQ9_SELML</name>
<dbReference type="KEGG" id="smo:SELMODRAFT_427472"/>
<sequence>MRMNDELRTAVGTSDCWDWYAQNMSLVVRRTCVCVTCDGVAVPKWEGREAEPSKFSFPSQKCRKERLTTADSYVSNHLVCHMDSHYTSVFTTRIDALYMASRKLAARLPEQGLMNAGHSELLRQKVANGVTREEYTRHLLPDRDPCIRMMDLKEKDLKVRYTEAKQRDVWHLTLAFVFQRYVALYKECQHLKSLLLTLQRRSQKLLSILVSLTGTLYHLLAMRALNT</sequence>
<keyword evidence="1" id="KW-0472">Membrane</keyword>
<reference evidence="2 3" key="1">
    <citation type="journal article" date="2011" name="Science">
        <title>The Selaginella genome identifies genetic changes associated with the evolution of vascular plants.</title>
        <authorList>
            <person name="Banks J.A."/>
            <person name="Nishiyama T."/>
            <person name="Hasebe M."/>
            <person name="Bowman J.L."/>
            <person name="Gribskov M."/>
            <person name="dePamphilis C."/>
            <person name="Albert V.A."/>
            <person name="Aono N."/>
            <person name="Aoyama T."/>
            <person name="Ambrose B.A."/>
            <person name="Ashton N.W."/>
            <person name="Axtell M.J."/>
            <person name="Barker E."/>
            <person name="Barker M.S."/>
            <person name="Bennetzen J.L."/>
            <person name="Bonawitz N.D."/>
            <person name="Chapple C."/>
            <person name="Cheng C."/>
            <person name="Correa L.G."/>
            <person name="Dacre M."/>
            <person name="DeBarry J."/>
            <person name="Dreyer I."/>
            <person name="Elias M."/>
            <person name="Engstrom E.M."/>
            <person name="Estelle M."/>
            <person name="Feng L."/>
            <person name="Finet C."/>
            <person name="Floyd S.K."/>
            <person name="Frommer W.B."/>
            <person name="Fujita T."/>
            <person name="Gramzow L."/>
            <person name="Gutensohn M."/>
            <person name="Harholt J."/>
            <person name="Hattori M."/>
            <person name="Heyl A."/>
            <person name="Hirai T."/>
            <person name="Hiwatashi Y."/>
            <person name="Ishikawa M."/>
            <person name="Iwata M."/>
            <person name="Karol K.G."/>
            <person name="Koehler B."/>
            <person name="Kolukisaoglu U."/>
            <person name="Kubo M."/>
            <person name="Kurata T."/>
            <person name="Lalonde S."/>
            <person name="Li K."/>
            <person name="Li Y."/>
            <person name="Litt A."/>
            <person name="Lyons E."/>
            <person name="Manning G."/>
            <person name="Maruyama T."/>
            <person name="Michael T.P."/>
            <person name="Mikami K."/>
            <person name="Miyazaki S."/>
            <person name="Morinaga S."/>
            <person name="Murata T."/>
            <person name="Mueller-Roeber B."/>
            <person name="Nelson D.R."/>
            <person name="Obara M."/>
            <person name="Oguri Y."/>
            <person name="Olmstead R.G."/>
            <person name="Onodera N."/>
            <person name="Petersen B.L."/>
            <person name="Pils B."/>
            <person name="Prigge M."/>
            <person name="Rensing S.A."/>
            <person name="Riano-Pachon D.M."/>
            <person name="Roberts A.W."/>
            <person name="Sato Y."/>
            <person name="Scheller H.V."/>
            <person name="Schulz B."/>
            <person name="Schulz C."/>
            <person name="Shakirov E.V."/>
            <person name="Shibagaki N."/>
            <person name="Shinohara N."/>
            <person name="Shippen D.E."/>
            <person name="Soerensen I."/>
            <person name="Sotooka R."/>
            <person name="Sugimoto N."/>
            <person name="Sugita M."/>
            <person name="Sumikawa N."/>
            <person name="Tanurdzic M."/>
            <person name="Theissen G."/>
            <person name="Ulvskov P."/>
            <person name="Wakazuki S."/>
            <person name="Weng J.K."/>
            <person name="Willats W.W."/>
            <person name="Wipf D."/>
            <person name="Wolf P.G."/>
            <person name="Yang L."/>
            <person name="Zimmer A.D."/>
            <person name="Zhu Q."/>
            <person name="Mitros T."/>
            <person name="Hellsten U."/>
            <person name="Loque D."/>
            <person name="Otillar R."/>
            <person name="Salamov A."/>
            <person name="Schmutz J."/>
            <person name="Shapiro H."/>
            <person name="Lindquist E."/>
            <person name="Lucas S."/>
            <person name="Rokhsar D."/>
            <person name="Grigoriev I.V."/>
        </authorList>
    </citation>
    <scope>NUCLEOTIDE SEQUENCE [LARGE SCALE GENOMIC DNA]</scope>
</reference>
<keyword evidence="3" id="KW-1185">Reference proteome</keyword>
<protein>
    <submittedName>
        <fullName evidence="2">Uncharacterized protein</fullName>
    </submittedName>
</protein>
<keyword evidence="1" id="KW-1133">Transmembrane helix</keyword>
<evidence type="ECO:0000313" key="2">
    <source>
        <dbReference type="EMBL" id="EFJ10127.1"/>
    </source>
</evidence>